<feature type="compositionally biased region" description="Basic and acidic residues" evidence="1">
    <location>
        <begin position="42"/>
        <end position="51"/>
    </location>
</feature>
<feature type="compositionally biased region" description="Basic and acidic residues" evidence="1">
    <location>
        <begin position="114"/>
        <end position="154"/>
    </location>
</feature>
<dbReference type="AlphaFoldDB" id="A0A4Z2GUN9"/>
<protein>
    <submittedName>
        <fullName evidence="2">Uncharacterized protein</fullName>
    </submittedName>
</protein>
<comment type="caution">
    <text evidence="2">The sequence shown here is derived from an EMBL/GenBank/DDBJ whole genome shotgun (WGS) entry which is preliminary data.</text>
</comment>
<evidence type="ECO:0000313" key="3">
    <source>
        <dbReference type="Proteomes" id="UP000314294"/>
    </source>
</evidence>
<proteinExistence type="predicted"/>
<feature type="compositionally biased region" description="Polar residues" evidence="1">
    <location>
        <begin position="84"/>
        <end position="109"/>
    </location>
</feature>
<evidence type="ECO:0000256" key="1">
    <source>
        <dbReference type="SAM" id="MobiDB-lite"/>
    </source>
</evidence>
<feature type="region of interest" description="Disordered" evidence="1">
    <location>
        <begin position="32"/>
        <end position="65"/>
    </location>
</feature>
<evidence type="ECO:0000313" key="2">
    <source>
        <dbReference type="EMBL" id="TNN57327.1"/>
    </source>
</evidence>
<feature type="region of interest" description="Disordered" evidence="1">
    <location>
        <begin position="81"/>
        <end position="190"/>
    </location>
</feature>
<feature type="compositionally biased region" description="Basic residues" evidence="1">
    <location>
        <begin position="52"/>
        <end position="62"/>
    </location>
</feature>
<organism evidence="2 3">
    <name type="scientific">Liparis tanakae</name>
    <name type="common">Tanaka's snailfish</name>
    <dbReference type="NCBI Taxonomy" id="230148"/>
    <lineage>
        <taxon>Eukaryota</taxon>
        <taxon>Metazoa</taxon>
        <taxon>Chordata</taxon>
        <taxon>Craniata</taxon>
        <taxon>Vertebrata</taxon>
        <taxon>Euteleostomi</taxon>
        <taxon>Actinopterygii</taxon>
        <taxon>Neopterygii</taxon>
        <taxon>Teleostei</taxon>
        <taxon>Neoteleostei</taxon>
        <taxon>Acanthomorphata</taxon>
        <taxon>Eupercaria</taxon>
        <taxon>Perciformes</taxon>
        <taxon>Cottioidei</taxon>
        <taxon>Cottales</taxon>
        <taxon>Liparidae</taxon>
        <taxon>Liparis</taxon>
    </lineage>
</organism>
<reference evidence="2 3" key="1">
    <citation type="submission" date="2019-03" db="EMBL/GenBank/DDBJ databases">
        <title>First draft genome of Liparis tanakae, snailfish: a comprehensive survey of snailfish specific genes.</title>
        <authorList>
            <person name="Kim W."/>
            <person name="Song I."/>
            <person name="Jeong J.-H."/>
            <person name="Kim D."/>
            <person name="Kim S."/>
            <person name="Ryu S."/>
            <person name="Song J.Y."/>
            <person name="Lee S.K."/>
        </authorList>
    </citation>
    <scope>NUCLEOTIDE SEQUENCE [LARGE SCALE GENOMIC DNA]</scope>
    <source>
        <tissue evidence="2">Muscle</tissue>
    </source>
</reference>
<keyword evidence="3" id="KW-1185">Reference proteome</keyword>
<name>A0A4Z2GUN9_9TELE</name>
<dbReference type="Proteomes" id="UP000314294">
    <property type="component" value="Unassembled WGS sequence"/>
</dbReference>
<dbReference type="EMBL" id="SRLO01000407">
    <property type="protein sequence ID" value="TNN57327.1"/>
    <property type="molecule type" value="Genomic_DNA"/>
</dbReference>
<gene>
    <name evidence="2" type="ORF">EYF80_032403</name>
</gene>
<sequence>MLSLMNRLREPMVRKSLNTTTLSSNLLDILGGLNSSTTLEDTTTKETEGTRHVRRQVRRQRGRGTSSVWANLNWSLSRAAALRNSGSREPSAPENTPDPQRPSAGQTQRVIKVRVAELERVSARGNRGGETRPQRERHSGKEAGSSRHVEERRGVTSPERRKRTLPQRANAAVSLVQPAASQRLKAQHVT</sequence>
<accession>A0A4Z2GUN9</accession>